<evidence type="ECO:0000313" key="1">
    <source>
        <dbReference type="EMBL" id="RIH93180.1"/>
    </source>
</evidence>
<accession>A0A399FAM2</accession>
<dbReference type="EMBL" id="QWLB01000008">
    <property type="protein sequence ID" value="RIH93180.1"/>
    <property type="molecule type" value="Genomic_DNA"/>
</dbReference>
<comment type="caution">
    <text evidence="1">The sequence shown here is derived from an EMBL/GenBank/DDBJ whole genome shotgun (WGS) entry which is preliminary data.</text>
</comment>
<name>A0A399FAM2_9DEIN</name>
<evidence type="ECO:0000313" key="2">
    <source>
        <dbReference type="Proteomes" id="UP000266178"/>
    </source>
</evidence>
<dbReference type="OrthoDB" id="34225at2"/>
<dbReference type="AlphaFoldDB" id="A0A399FAM2"/>
<sequence length="176" mass="19859">MAEPRNPPADGPPGLEQGLYLEQHHILLPWYTSHRAARMLLGLEDARPDKDTLTWNGMRCLGGLSCAISGRFVCDETHDAPKPSLRLIEFALQRAPGEALEELYGRVKAHLSQQLGPPTLEYDGNEGHLRAFAEWDGEEVMVMWKVVVQGGQEDCLGEIWRKPLPKEYLKLTLTRF</sequence>
<dbReference type="Proteomes" id="UP000266178">
    <property type="component" value="Unassembled WGS sequence"/>
</dbReference>
<keyword evidence="2" id="KW-1185">Reference proteome</keyword>
<organism evidence="1 2">
    <name type="scientific">Meiothermus granaticius NBRC 107808</name>
    <dbReference type="NCBI Taxonomy" id="1227551"/>
    <lineage>
        <taxon>Bacteria</taxon>
        <taxon>Thermotogati</taxon>
        <taxon>Deinococcota</taxon>
        <taxon>Deinococci</taxon>
        <taxon>Thermales</taxon>
        <taxon>Thermaceae</taxon>
        <taxon>Meiothermus</taxon>
    </lineage>
</organism>
<gene>
    <name evidence="1" type="ORF">Mgrana_00807</name>
</gene>
<dbReference type="RefSeq" id="WP_119356326.1">
    <property type="nucleotide sequence ID" value="NZ_BJXM01000005.1"/>
</dbReference>
<proteinExistence type="predicted"/>
<reference evidence="1 2" key="1">
    <citation type="submission" date="2018-08" db="EMBL/GenBank/DDBJ databases">
        <title>Meiothermus granaticius genome AF-68 sequencing project.</title>
        <authorList>
            <person name="Da Costa M.S."/>
            <person name="Albuquerque L."/>
            <person name="Raposo P."/>
            <person name="Froufe H.J.C."/>
            <person name="Barroso C.S."/>
            <person name="Egas C."/>
        </authorList>
    </citation>
    <scope>NUCLEOTIDE SEQUENCE [LARGE SCALE GENOMIC DNA]</scope>
    <source>
        <strain evidence="1 2">AF-68</strain>
    </source>
</reference>
<protein>
    <submittedName>
        <fullName evidence="1">Uncharacterized protein</fullName>
    </submittedName>
</protein>